<feature type="region of interest" description="Disordered" evidence="5">
    <location>
        <begin position="438"/>
        <end position="507"/>
    </location>
</feature>
<evidence type="ECO:0000313" key="8">
    <source>
        <dbReference type="EMBL" id="GBB94193.1"/>
    </source>
</evidence>
<dbReference type="GO" id="GO:0016020">
    <property type="term" value="C:membrane"/>
    <property type="evidence" value="ECO:0007669"/>
    <property type="project" value="UniProtKB-SubCell"/>
</dbReference>
<name>A0A2Z6QV66_9GLOM</name>
<feature type="transmembrane region" description="Helical" evidence="6">
    <location>
        <begin position="12"/>
        <end position="31"/>
    </location>
</feature>
<feature type="transmembrane region" description="Helical" evidence="6">
    <location>
        <begin position="91"/>
        <end position="111"/>
    </location>
</feature>
<feature type="compositionally biased region" description="Low complexity" evidence="5">
    <location>
        <begin position="438"/>
        <end position="464"/>
    </location>
</feature>
<feature type="compositionally biased region" description="Low complexity" evidence="5">
    <location>
        <begin position="476"/>
        <end position="485"/>
    </location>
</feature>
<feature type="transmembrane region" description="Helical" evidence="6">
    <location>
        <begin position="252"/>
        <end position="275"/>
    </location>
</feature>
<evidence type="ECO:0000256" key="6">
    <source>
        <dbReference type="SAM" id="Phobius"/>
    </source>
</evidence>
<proteinExistence type="predicted"/>
<feature type="transmembrane region" description="Helical" evidence="6">
    <location>
        <begin position="362"/>
        <end position="381"/>
    </location>
</feature>
<dbReference type="Proteomes" id="UP000247702">
    <property type="component" value="Unassembled WGS sequence"/>
</dbReference>
<evidence type="ECO:0000256" key="1">
    <source>
        <dbReference type="ARBA" id="ARBA00004370"/>
    </source>
</evidence>
<dbReference type="PANTHER" id="PTHR16189:SF3">
    <property type="entry name" value="AMINO ACID TRANSPORTER TRANSMEMBRANE DOMAIN-CONTAINING PROTEIN"/>
    <property type="match status" value="1"/>
</dbReference>
<feature type="transmembrane region" description="Helical" evidence="6">
    <location>
        <begin position="155"/>
        <end position="178"/>
    </location>
</feature>
<sequence length="750" mass="83024">MTKGGISFFGSVALLISSMTGPGLVTIPLLFQTAGWLVPVITFIVATVLSGAASLFLCEALSSVSGNNKFQKQVEFSQLSSILVTNKYHKCLIQAGLFISMQSFNIASIILSAQTMDSLVISAFGRTCGIGIHPDVGLICVNSQKAEGSPFEERYMFLTAGYLIALCITVPMGVIDLVENIKVQIMSLLSLAFIVVTWLVTFVIHGLDTGHVPMIGYDNSQVIGTVLFNYAFIITIPSWVNDVNPSVPIRKAVWLSVITSTIVYLLLGIMGAMAYRMNSISNIISTINNSPEKSIISVITTYLFPLVALTTSIPVYTIIIRYNLMRAGYCKKVMANLLSCALPWIIIIPFQTGFWLNAFMNWSSLIFSSSCNFILPFYLYYVTIKKHHLKDDIIKVETGDEKPVKEIEKKKSAISDTISIKSVLLTLNGQDISTLINNNNNNNNNNDNDNNNNDMKNWPSLPIVVSPPSPNEKHLLSPSSHSQSLENNPIRKKSHESIQSTKSSLSIRTYRSSSKVSPIVSPKVSPIIISESHTEGNYFDLVVINTSNAAATTTMQHEVESEKVRHQITSTNYLDIPIPQLILCGDHGSRCSTPVRIRSHSTMTADYDIHHHSFEKQHLSAPPSLISRNSLKRRRSPHRHAITPIITLNDSQLDSNVDPLDIHFRQRFYHHHPSIMSSDNTYKSHDNSQKSDLNNYVNFKAFPWISEINGMKIAIGCGAISIMLVSGIIIYDLILLALGTNVFGIQHNTS</sequence>
<protein>
    <submittedName>
        <fullName evidence="9">AAAP amino acid permease</fullName>
    </submittedName>
</protein>
<gene>
    <name evidence="9" type="ORF">RCL2_002805700</name>
    <name evidence="8" type="ORF">RclHR1_23090001</name>
</gene>
<evidence type="ECO:0000313" key="9">
    <source>
        <dbReference type="EMBL" id="GET01659.1"/>
    </source>
</evidence>
<feature type="transmembrane region" description="Helical" evidence="6">
    <location>
        <begin position="185"/>
        <end position="207"/>
    </location>
</feature>
<evidence type="ECO:0000256" key="5">
    <source>
        <dbReference type="SAM" id="MobiDB-lite"/>
    </source>
</evidence>
<evidence type="ECO:0000256" key="2">
    <source>
        <dbReference type="ARBA" id="ARBA00022692"/>
    </source>
</evidence>
<reference evidence="9" key="2">
    <citation type="submission" date="2019-10" db="EMBL/GenBank/DDBJ databases">
        <title>Conservation and host-specific expression of non-tandemly repeated heterogenous ribosome RNA gene in arbuscular mycorrhizal fungi.</title>
        <authorList>
            <person name="Maeda T."/>
            <person name="Kobayashi Y."/>
            <person name="Nakagawa T."/>
            <person name="Ezawa T."/>
            <person name="Yamaguchi K."/>
            <person name="Bino T."/>
            <person name="Nishimoto Y."/>
            <person name="Shigenobu S."/>
            <person name="Kawaguchi M."/>
        </authorList>
    </citation>
    <scope>NUCLEOTIDE SEQUENCE</scope>
    <source>
        <strain evidence="9">HR1</strain>
    </source>
</reference>
<dbReference type="PANTHER" id="PTHR16189">
    <property type="entry name" value="TRANSMEMBRANE PROTEIN 104-RELATED"/>
    <property type="match status" value="1"/>
</dbReference>
<dbReference type="EMBL" id="BEXD01001457">
    <property type="protein sequence ID" value="GBB94193.1"/>
    <property type="molecule type" value="Genomic_DNA"/>
</dbReference>
<dbReference type="InterPro" id="IPR013057">
    <property type="entry name" value="AA_transpt_TM"/>
</dbReference>
<organism evidence="8 10">
    <name type="scientific">Rhizophagus clarus</name>
    <dbReference type="NCBI Taxonomy" id="94130"/>
    <lineage>
        <taxon>Eukaryota</taxon>
        <taxon>Fungi</taxon>
        <taxon>Fungi incertae sedis</taxon>
        <taxon>Mucoromycota</taxon>
        <taxon>Glomeromycotina</taxon>
        <taxon>Glomeromycetes</taxon>
        <taxon>Glomerales</taxon>
        <taxon>Glomeraceae</taxon>
        <taxon>Rhizophagus</taxon>
    </lineage>
</organism>
<accession>A0A2Z6QV66</accession>
<feature type="transmembrane region" description="Helical" evidence="6">
    <location>
        <begin position="334"/>
        <end position="356"/>
    </location>
</feature>
<keyword evidence="2 6" id="KW-0812">Transmembrane</keyword>
<dbReference type="OrthoDB" id="294541at2759"/>
<keyword evidence="3 6" id="KW-1133">Transmembrane helix</keyword>
<keyword evidence="10" id="KW-1185">Reference proteome</keyword>
<evidence type="ECO:0000256" key="3">
    <source>
        <dbReference type="ARBA" id="ARBA00022989"/>
    </source>
</evidence>
<evidence type="ECO:0000256" key="4">
    <source>
        <dbReference type="ARBA" id="ARBA00023136"/>
    </source>
</evidence>
<evidence type="ECO:0000313" key="10">
    <source>
        <dbReference type="Proteomes" id="UP000247702"/>
    </source>
</evidence>
<comment type="subcellular location">
    <subcellularLocation>
        <location evidence="1">Membrane</location>
    </subcellularLocation>
</comment>
<feature type="transmembrane region" description="Helical" evidence="6">
    <location>
        <begin position="37"/>
        <end position="62"/>
    </location>
</feature>
<reference evidence="8 10" key="1">
    <citation type="submission" date="2017-11" db="EMBL/GenBank/DDBJ databases">
        <title>The genome of Rhizophagus clarus HR1 reveals common genetic basis of auxotrophy among arbuscular mycorrhizal fungi.</title>
        <authorList>
            <person name="Kobayashi Y."/>
        </authorList>
    </citation>
    <scope>NUCLEOTIDE SEQUENCE [LARGE SCALE GENOMIC DNA]</scope>
    <source>
        <strain evidence="8 10">HR1</strain>
    </source>
</reference>
<dbReference type="AlphaFoldDB" id="A0A2Z6QV66"/>
<evidence type="ECO:0000259" key="7">
    <source>
        <dbReference type="Pfam" id="PF01490"/>
    </source>
</evidence>
<feature type="transmembrane region" description="Helical" evidence="6">
    <location>
        <begin position="713"/>
        <end position="738"/>
    </location>
</feature>
<dbReference type="EMBL" id="BLAL01000300">
    <property type="protein sequence ID" value="GET01659.1"/>
    <property type="molecule type" value="Genomic_DNA"/>
</dbReference>
<feature type="domain" description="Amino acid transporter transmembrane" evidence="7">
    <location>
        <begin position="5"/>
        <end position="387"/>
    </location>
</feature>
<comment type="caution">
    <text evidence="8">The sequence shown here is derived from an EMBL/GenBank/DDBJ whole genome shotgun (WGS) entry which is preliminary data.</text>
</comment>
<feature type="transmembrane region" description="Helical" evidence="6">
    <location>
        <begin position="295"/>
        <end position="322"/>
    </location>
</feature>
<feature type="transmembrane region" description="Helical" evidence="6">
    <location>
        <begin position="219"/>
        <end position="240"/>
    </location>
</feature>
<keyword evidence="4 6" id="KW-0472">Membrane</keyword>
<dbReference type="Proteomes" id="UP000615446">
    <property type="component" value="Unassembled WGS sequence"/>
</dbReference>
<dbReference type="Pfam" id="PF01490">
    <property type="entry name" value="Aa_trans"/>
    <property type="match status" value="1"/>
</dbReference>